<dbReference type="InterPro" id="IPR011089">
    <property type="entry name" value="GmrSD_C"/>
</dbReference>
<dbReference type="PANTHER" id="PTHR35149">
    <property type="entry name" value="SLL5132 PROTEIN"/>
    <property type="match status" value="1"/>
</dbReference>
<dbReference type="OrthoDB" id="9798761at2"/>
<dbReference type="RefSeq" id="WP_050072999.1">
    <property type="nucleotide sequence ID" value="NZ_CPZJ01000004.1"/>
</dbReference>
<dbReference type="EMBL" id="CPZJ01000004">
    <property type="protein sequence ID" value="CNF40589.1"/>
    <property type="molecule type" value="Genomic_DNA"/>
</dbReference>
<feature type="domain" description="GmrSD restriction endonucleases C-terminal" evidence="2">
    <location>
        <begin position="415"/>
        <end position="550"/>
    </location>
</feature>
<gene>
    <name evidence="3" type="ORF">ERS008530_01094</name>
</gene>
<name>A0A0T9LZ79_YERIN</name>
<dbReference type="InterPro" id="IPR004919">
    <property type="entry name" value="GmrSD_N"/>
</dbReference>
<reference evidence="3 4" key="1">
    <citation type="submission" date="2015-03" db="EMBL/GenBank/DDBJ databases">
        <authorList>
            <person name="Murphy D."/>
        </authorList>
    </citation>
    <scope>NUCLEOTIDE SEQUENCE [LARGE SCALE GENOMIC DNA]</scope>
    <source>
        <strain evidence="3 4">BR165/97</strain>
    </source>
</reference>
<dbReference type="AlphaFoldDB" id="A0A0T9LZ79"/>
<dbReference type="Proteomes" id="UP000038750">
    <property type="component" value="Unassembled WGS sequence"/>
</dbReference>
<organism evidence="3 4">
    <name type="scientific">Yersinia intermedia</name>
    <dbReference type="NCBI Taxonomy" id="631"/>
    <lineage>
        <taxon>Bacteria</taxon>
        <taxon>Pseudomonadati</taxon>
        <taxon>Pseudomonadota</taxon>
        <taxon>Gammaproteobacteria</taxon>
        <taxon>Enterobacterales</taxon>
        <taxon>Yersiniaceae</taxon>
        <taxon>Yersinia</taxon>
    </lineage>
</organism>
<evidence type="ECO:0000259" key="2">
    <source>
        <dbReference type="Pfam" id="PF07510"/>
    </source>
</evidence>
<feature type="domain" description="GmrSD restriction endonucleases N-terminal" evidence="1">
    <location>
        <begin position="12"/>
        <end position="231"/>
    </location>
</feature>
<evidence type="ECO:0000313" key="4">
    <source>
        <dbReference type="Proteomes" id="UP000038750"/>
    </source>
</evidence>
<dbReference type="Pfam" id="PF03235">
    <property type="entry name" value="GmrSD_N"/>
    <property type="match status" value="1"/>
</dbReference>
<evidence type="ECO:0000313" key="3">
    <source>
        <dbReference type="EMBL" id="CNF40589.1"/>
    </source>
</evidence>
<protein>
    <submittedName>
        <fullName evidence="3">Uncharacterized conserved protein</fullName>
    </submittedName>
</protein>
<dbReference type="PANTHER" id="PTHR35149:SF2">
    <property type="entry name" value="DUF262 DOMAIN-CONTAINING PROTEIN"/>
    <property type="match status" value="1"/>
</dbReference>
<dbReference type="Pfam" id="PF07510">
    <property type="entry name" value="GmrSD_C"/>
    <property type="match status" value="1"/>
</dbReference>
<accession>A0A0T9LZ79</accession>
<evidence type="ECO:0000259" key="1">
    <source>
        <dbReference type="Pfam" id="PF03235"/>
    </source>
</evidence>
<proteinExistence type="predicted"/>
<sequence length="563" mass="64267">MSKNITGAEYALSKIFSSDFDYEIPPYQRPYAWTTEQAGELFDDLNDFYHYEKEESYFLGSIVLIKQESRPHAQVIDGQQRLTTLTILIAALTHLIDDEGAKAECFAYIQEPGKKLQGIPAKPRLALRQRDREFFASTVQSLKFSELASIDSATLGNESQINIQKNALLLQTKLQQAFVDSDALINFGIFLMTRCFLVAVTSPSQQSAFRVFSVLNNRGMDLLPSDLIKADAIGKITESKRDAFNDKWEEIEVDTGREGLNGLLTYIRMIYAKTKAKRVLLEEFREHVQSKIHDPEVLINEVIAPYADAYLVARDARYLSSSNAGDINQLLHWLNRIDNSDWLPVAIQYLAKFGSDSSAVMGFMFRLERLAAKLHICAANINERIDRYAKVLIELENANSTEISSVDLSQEETTDFINQIDGDVYYLTARRRNYLILRIDSFLSDGAAKYEHSLLTIEHVLPQTVEEGSQWDINWPNVAQREEWTHRLANLVPLTQRRNSQASNFDFERKKMAYFAGQNGVSSYVLTTQVLNTGEWMPSVLESRQHDLIELCKSNWKLYVSNQ</sequence>